<evidence type="ECO:0000256" key="5">
    <source>
        <dbReference type="ARBA" id="ARBA00022692"/>
    </source>
</evidence>
<evidence type="ECO:0000256" key="4">
    <source>
        <dbReference type="ARBA" id="ARBA00022475"/>
    </source>
</evidence>
<evidence type="ECO:0000256" key="10">
    <source>
        <dbReference type="ARBA" id="ARBA00034269"/>
    </source>
</evidence>
<dbReference type="RefSeq" id="WP_119738927.1">
    <property type="nucleotide sequence ID" value="NZ_QYUN01000002.1"/>
</dbReference>
<proteinExistence type="inferred from homology"/>
<organism evidence="13 14">
    <name type="scientific">Noviherbaspirillum cavernae</name>
    <dbReference type="NCBI Taxonomy" id="2320862"/>
    <lineage>
        <taxon>Bacteria</taxon>
        <taxon>Pseudomonadati</taxon>
        <taxon>Pseudomonadota</taxon>
        <taxon>Betaproteobacteria</taxon>
        <taxon>Burkholderiales</taxon>
        <taxon>Oxalobacteraceae</taxon>
        <taxon>Noviherbaspirillum</taxon>
    </lineage>
</organism>
<dbReference type="PANTHER" id="PTHR46494:SF1">
    <property type="entry name" value="CORA FAMILY METAL ION TRANSPORTER (EUROFUNG)"/>
    <property type="match status" value="1"/>
</dbReference>
<dbReference type="GO" id="GO:0000287">
    <property type="term" value="F:magnesium ion binding"/>
    <property type="evidence" value="ECO:0007669"/>
    <property type="project" value="TreeGrafter"/>
</dbReference>
<dbReference type="GO" id="GO:0050897">
    <property type="term" value="F:cobalt ion binding"/>
    <property type="evidence" value="ECO:0007669"/>
    <property type="project" value="TreeGrafter"/>
</dbReference>
<keyword evidence="7 12" id="KW-1133">Transmembrane helix</keyword>
<evidence type="ECO:0000256" key="3">
    <source>
        <dbReference type="ARBA" id="ARBA00022448"/>
    </source>
</evidence>
<evidence type="ECO:0000256" key="7">
    <source>
        <dbReference type="ARBA" id="ARBA00022989"/>
    </source>
</evidence>
<evidence type="ECO:0000256" key="6">
    <source>
        <dbReference type="ARBA" id="ARBA00022842"/>
    </source>
</evidence>
<dbReference type="GO" id="GO:0005886">
    <property type="term" value="C:plasma membrane"/>
    <property type="evidence" value="ECO:0007669"/>
    <property type="project" value="UniProtKB-SubCell"/>
</dbReference>
<comment type="caution">
    <text evidence="13">The sequence shown here is derived from an EMBL/GenBank/DDBJ whole genome shotgun (WGS) entry which is preliminary data.</text>
</comment>
<reference evidence="13 14" key="1">
    <citation type="submission" date="2018-09" db="EMBL/GenBank/DDBJ databases">
        <authorList>
            <person name="Zhu H."/>
        </authorList>
    </citation>
    <scope>NUCLEOTIDE SEQUENCE [LARGE SCALE GENOMIC DNA]</scope>
    <source>
        <strain evidence="13 14">K2R10-39</strain>
    </source>
</reference>
<dbReference type="Proteomes" id="UP000285190">
    <property type="component" value="Unassembled WGS sequence"/>
</dbReference>
<evidence type="ECO:0000256" key="12">
    <source>
        <dbReference type="RuleBase" id="RU362010"/>
    </source>
</evidence>
<dbReference type="FunFam" id="1.20.58.340:FF:000004">
    <property type="entry name" value="Magnesium transport protein CorA"/>
    <property type="match status" value="1"/>
</dbReference>
<dbReference type="Pfam" id="PF01544">
    <property type="entry name" value="CorA"/>
    <property type="match status" value="1"/>
</dbReference>
<keyword evidence="3 12" id="KW-0813">Transport</keyword>
<evidence type="ECO:0000256" key="9">
    <source>
        <dbReference type="ARBA" id="ARBA00023136"/>
    </source>
</evidence>
<comment type="catalytic activity">
    <reaction evidence="10">
        <text>Mg(2+)(in) = Mg(2+)(out)</text>
        <dbReference type="Rhea" id="RHEA:29827"/>
        <dbReference type="ChEBI" id="CHEBI:18420"/>
    </reaction>
</comment>
<evidence type="ECO:0000256" key="1">
    <source>
        <dbReference type="ARBA" id="ARBA00004651"/>
    </source>
</evidence>
<dbReference type="InterPro" id="IPR045861">
    <property type="entry name" value="CorA_cytoplasmic_dom"/>
</dbReference>
<dbReference type="OrthoDB" id="9803416at2"/>
<keyword evidence="8 12" id="KW-0406">Ion transport</keyword>
<keyword evidence="9 12" id="KW-0472">Membrane</keyword>
<feature type="transmembrane region" description="Helical" evidence="12">
    <location>
        <begin position="295"/>
        <end position="313"/>
    </location>
</feature>
<comment type="similarity">
    <text evidence="2 12">Belongs to the CorA metal ion transporter (MIT) (TC 1.A.35) family.</text>
</comment>
<sequence length="321" mass="36830">MLINCVAYQEGKKLCDVPIRQISDYVRRPDCFVWVALKDAEPAELAQMQDEFDLHELAVEDAQHGHQRPKIEEYGDSLFAVVHTVEMIDGELIVGELDIFVQENYILSIRNRSQQGFLGVRARCEHEPELLKQGSAFVFYALMDAVVDRYFPILDAIETELELVEEQIFSKGSERANIERLYQLKRKVTVLKHAVTPLMEAVSKLYGGRVPRVCANMQEYFRDVYDHLYRINTSIDAIRDTITTAIQVNLSMVTIDESEVNKRLAAWAAIFAVATAFFGAWGMNFENMPELKWKYGYPVSVGIVAVVCGYLYYRFKKSGWL</sequence>
<gene>
    <name evidence="12 13" type="primary">corA</name>
    <name evidence="13" type="ORF">D3870_10530</name>
</gene>
<dbReference type="Gene3D" id="1.20.58.340">
    <property type="entry name" value="Magnesium transport protein CorA, transmembrane region"/>
    <property type="match status" value="2"/>
</dbReference>
<dbReference type="SUPFAM" id="SSF143865">
    <property type="entry name" value="CorA soluble domain-like"/>
    <property type="match status" value="1"/>
</dbReference>
<dbReference type="NCBIfam" id="TIGR00383">
    <property type="entry name" value="corA"/>
    <property type="match status" value="1"/>
</dbReference>
<feature type="transmembrane region" description="Helical" evidence="12">
    <location>
        <begin position="264"/>
        <end position="283"/>
    </location>
</feature>
<dbReference type="AlphaFoldDB" id="A0A418X1Q6"/>
<dbReference type="GO" id="GO:0015095">
    <property type="term" value="F:magnesium ion transmembrane transporter activity"/>
    <property type="evidence" value="ECO:0007669"/>
    <property type="project" value="UniProtKB-UniRule"/>
</dbReference>
<dbReference type="InterPro" id="IPR004488">
    <property type="entry name" value="Mg/Co-transport_prot_CorA"/>
</dbReference>
<dbReference type="InterPro" id="IPR002523">
    <property type="entry name" value="MgTranspt_CorA/ZnTranspt_ZntB"/>
</dbReference>
<accession>A0A418X1Q6</accession>
<comment type="function">
    <text evidence="11">Mediates influx of magnesium ions. Alternates between open and closed states. Activated by low cytoplasmic Mg(2+) levels. Inactive when cytoplasmic Mg(2+) levels are high.</text>
</comment>
<evidence type="ECO:0000313" key="13">
    <source>
        <dbReference type="EMBL" id="RJG06392.1"/>
    </source>
</evidence>
<dbReference type="GO" id="GO:0015087">
    <property type="term" value="F:cobalt ion transmembrane transporter activity"/>
    <property type="evidence" value="ECO:0007669"/>
    <property type="project" value="UniProtKB-UniRule"/>
</dbReference>
<dbReference type="EMBL" id="QYUN01000002">
    <property type="protein sequence ID" value="RJG06392.1"/>
    <property type="molecule type" value="Genomic_DNA"/>
</dbReference>
<protein>
    <recommendedName>
        <fullName evidence="12">Magnesium transport protein CorA</fullName>
    </recommendedName>
</protein>
<name>A0A418X1Q6_9BURK</name>
<keyword evidence="4 12" id="KW-1003">Cell membrane</keyword>
<evidence type="ECO:0000256" key="11">
    <source>
        <dbReference type="ARBA" id="ARBA00045497"/>
    </source>
</evidence>
<evidence type="ECO:0000313" key="14">
    <source>
        <dbReference type="Proteomes" id="UP000285190"/>
    </source>
</evidence>
<comment type="subcellular location">
    <subcellularLocation>
        <location evidence="1">Cell membrane</location>
        <topology evidence="1">Multi-pass membrane protein</topology>
    </subcellularLocation>
    <subcellularLocation>
        <location evidence="12">Membrane</location>
        <topology evidence="12">Multi-pass membrane protein</topology>
    </subcellularLocation>
</comment>
<dbReference type="CDD" id="cd12830">
    <property type="entry name" value="MtCorA-like"/>
    <property type="match status" value="1"/>
</dbReference>
<keyword evidence="14" id="KW-1185">Reference proteome</keyword>
<dbReference type="Gene3D" id="3.30.460.20">
    <property type="entry name" value="CorA soluble domain-like"/>
    <property type="match status" value="1"/>
</dbReference>
<dbReference type="InterPro" id="IPR045863">
    <property type="entry name" value="CorA_TM1_TM2"/>
</dbReference>
<keyword evidence="6 12" id="KW-0460">Magnesium</keyword>
<dbReference type="PANTHER" id="PTHR46494">
    <property type="entry name" value="CORA FAMILY METAL ION TRANSPORTER (EUROFUNG)"/>
    <property type="match status" value="1"/>
</dbReference>
<evidence type="ECO:0000256" key="8">
    <source>
        <dbReference type="ARBA" id="ARBA00023065"/>
    </source>
</evidence>
<keyword evidence="5 12" id="KW-0812">Transmembrane</keyword>
<evidence type="ECO:0000256" key="2">
    <source>
        <dbReference type="ARBA" id="ARBA00009765"/>
    </source>
</evidence>
<dbReference type="SUPFAM" id="SSF144083">
    <property type="entry name" value="Magnesium transport protein CorA, transmembrane region"/>
    <property type="match status" value="1"/>
</dbReference>